<dbReference type="EMBL" id="BAABIC010000004">
    <property type="protein sequence ID" value="GAA4682091.1"/>
    <property type="molecule type" value="Genomic_DNA"/>
</dbReference>
<accession>A0ABP8W640</accession>
<dbReference type="Proteomes" id="UP001500325">
    <property type="component" value="Unassembled WGS sequence"/>
</dbReference>
<evidence type="ECO:0000313" key="2">
    <source>
        <dbReference type="EMBL" id="GAA4682091.1"/>
    </source>
</evidence>
<name>A0ABP8W640_9PSEU</name>
<feature type="region of interest" description="Disordered" evidence="1">
    <location>
        <begin position="165"/>
        <end position="186"/>
    </location>
</feature>
<dbReference type="RefSeq" id="WP_345379290.1">
    <property type="nucleotide sequence ID" value="NZ_BAABIC010000004.1"/>
</dbReference>
<proteinExistence type="predicted"/>
<protein>
    <submittedName>
        <fullName evidence="2">Uncharacterized protein</fullName>
    </submittedName>
</protein>
<gene>
    <name evidence="2" type="ORF">GCM10023215_14980</name>
</gene>
<sequence length="269" mass="28292">MSAHPVATPEAAQAAPMALRIAPLVDAARSAAAPEGSAPWFVTAVDDGVAVRSVVRRWSRAEEPPARVTRVAAGAGLRAIRLAVAAQGRRPQVTHPVEEGLLAVVRPGEACAPRPVERALYAALRDRARPHPPTGPRGAAARSVLRRAAETESAWLRGIDHPVVPGDELGPTWPDPLDDEEPDRGHPPEPEFVLVGAAGRVPHADLRTGQAVEALRLTAALLGLHTAVVAAPADPAALRARLPDRFRDVVDGARGSTVAVLEFWWNGAG</sequence>
<evidence type="ECO:0000256" key="1">
    <source>
        <dbReference type="SAM" id="MobiDB-lite"/>
    </source>
</evidence>
<reference evidence="3" key="1">
    <citation type="journal article" date="2019" name="Int. J. Syst. Evol. Microbiol.">
        <title>The Global Catalogue of Microorganisms (GCM) 10K type strain sequencing project: providing services to taxonomists for standard genome sequencing and annotation.</title>
        <authorList>
            <consortium name="The Broad Institute Genomics Platform"/>
            <consortium name="The Broad Institute Genome Sequencing Center for Infectious Disease"/>
            <person name="Wu L."/>
            <person name="Ma J."/>
        </authorList>
    </citation>
    <scope>NUCLEOTIDE SEQUENCE [LARGE SCALE GENOMIC DNA]</scope>
    <source>
        <strain evidence="3">JCM 18055</strain>
    </source>
</reference>
<keyword evidence="3" id="KW-1185">Reference proteome</keyword>
<comment type="caution">
    <text evidence="2">The sequence shown here is derived from an EMBL/GenBank/DDBJ whole genome shotgun (WGS) entry which is preliminary data.</text>
</comment>
<organism evidence="2 3">
    <name type="scientific">Pseudonocardia yuanmonensis</name>
    <dbReference type="NCBI Taxonomy" id="1095914"/>
    <lineage>
        <taxon>Bacteria</taxon>
        <taxon>Bacillati</taxon>
        <taxon>Actinomycetota</taxon>
        <taxon>Actinomycetes</taxon>
        <taxon>Pseudonocardiales</taxon>
        <taxon>Pseudonocardiaceae</taxon>
        <taxon>Pseudonocardia</taxon>
    </lineage>
</organism>
<evidence type="ECO:0000313" key="3">
    <source>
        <dbReference type="Proteomes" id="UP001500325"/>
    </source>
</evidence>